<protein>
    <submittedName>
        <fullName evidence="2">Uncharacterized protein</fullName>
    </submittedName>
</protein>
<proteinExistence type="predicted"/>
<organism evidence="2 3">
    <name type="scientific">Serratia odorifera DSM 4582</name>
    <dbReference type="NCBI Taxonomy" id="667129"/>
    <lineage>
        <taxon>Bacteria</taxon>
        <taxon>Pseudomonadati</taxon>
        <taxon>Pseudomonadota</taxon>
        <taxon>Gammaproteobacteria</taxon>
        <taxon>Enterobacterales</taxon>
        <taxon>Yersiniaceae</taxon>
        <taxon>Serratia</taxon>
    </lineage>
</organism>
<dbReference type="HOGENOM" id="CLU_3140601_0_0_6"/>
<gene>
    <name evidence="2" type="ORF">HMPREF0758_0088</name>
</gene>
<keyword evidence="1" id="KW-0812">Transmembrane</keyword>
<keyword evidence="1" id="KW-1133">Transmembrane helix</keyword>
<evidence type="ECO:0000313" key="2">
    <source>
        <dbReference type="EMBL" id="EFE98291.1"/>
    </source>
</evidence>
<sequence>MFLLNKINAADSLICGLFIFPILLGHRICTQLFWLLCARGQHHERQDNF</sequence>
<dbReference type="Proteomes" id="UP000005723">
    <property type="component" value="Unassembled WGS sequence"/>
</dbReference>
<dbReference type="AlphaFoldDB" id="D4DVY8"/>
<reference evidence="2 3" key="1">
    <citation type="submission" date="2010-01" db="EMBL/GenBank/DDBJ databases">
        <authorList>
            <person name="Muzny D."/>
            <person name="Qin X."/>
            <person name="Deng J."/>
            <person name="Jiang H."/>
            <person name="Liu Y."/>
            <person name="Qu J."/>
            <person name="Song X.-Z."/>
            <person name="Zhang L."/>
            <person name="Thornton R."/>
            <person name="Coyle M."/>
            <person name="Francisco L."/>
            <person name="Jackson L."/>
            <person name="Javaid M."/>
            <person name="Korchina V."/>
            <person name="Kovar C."/>
            <person name="Mata R."/>
            <person name="Mathew T."/>
            <person name="Ngo R."/>
            <person name="Nguyen L."/>
            <person name="Nguyen N."/>
            <person name="Okwuonu G."/>
            <person name="Ongeri F."/>
            <person name="Pham C."/>
            <person name="Simmons D."/>
            <person name="Wilczek-Boney K."/>
            <person name="Hale W."/>
            <person name="Jakkamsetti A."/>
            <person name="Pham P."/>
            <person name="Ruth R."/>
            <person name="San Lucas F."/>
            <person name="Warren J."/>
            <person name="Zhang J."/>
            <person name="Zhao Z."/>
            <person name="Zhou C."/>
            <person name="Zhu D."/>
            <person name="Lee S."/>
            <person name="Bess C."/>
            <person name="Blankenburg K."/>
            <person name="Forbes L."/>
            <person name="Fu Q."/>
            <person name="Gubbala S."/>
            <person name="Hirani K."/>
            <person name="Jayaseelan J.C."/>
            <person name="Lara F."/>
            <person name="Munidasa M."/>
            <person name="Palculict T."/>
            <person name="Patil S."/>
            <person name="Pu L.-L."/>
            <person name="Saada N."/>
            <person name="Tang L."/>
            <person name="Weissenberger G."/>
            <person name="Zhu Y."/>
            <person name="Hemphill L."/>
            <person name="Shang Y."/>
            <person name="Youmans B."/>
            <person name="Ayvaz T."/>
            <person name="Ross M."/>
            <person name="Santibanez J."/>
            <person name="Aqrawi P."/>
            <person name="Gross S."/>
            <person name="Joshi V."/>
            <person name="Fowler G."/>
            <person name="Nazareth L."/>
            <person name="Reid J."/>
            <person name="Worley K."/>
            <person name="Petrosino J."/>
            <person name="Highlander S."/>
            <person name="Gibbs R."/>
        </authorList>
    </citation>
    <scope>NUCLEOTIDE SEQUENCE [LARGE SCALE GENOMIC DNA]</scope>
    <source>
        <strain evidence="2 3">DSM 4582</strain>
    </source>
</reference>
<evidence type="ECO:0000256" key="1">
    <source>
        <dbReference type="SAM" id="Phobius"/>
    </source>
</evidence>
<feature type="transmembrane region" description="Helical" evidence="1">
    <location>
        <begin position="12"/>
        <end position="36"/>
    </location>
</feature>
<dbReference type="EMBL" id="ADBY01000010">
    <property type="protein sequence ID" value="EFE98291.1"/>
    <property type="molecule type" value="Genomic_DNA"/>
</dbReference>
<accession>D4DVY8</accession>
<keyword evidence="1" id="KW-0472">Membrane</keyword>
<evidence type="ECO:0000313" key="3">
    <source>
        <dbReference type="Proteomes" id="UP000005723"/>
    </source>
</evidence>
<keyword evidence="3" id="KW-1185">Reference proteome</keyword>
<comment type="caution">
    <text evidence="2">The sequence shown here is derived from an EMBL/GenBank/DDBJ whole genome shotgun (WGS) entry which is preliminary data.</text>
</comment>
<name>D4DVY8_SEROD</name>